<comment type="caution">
    <text evidence="11">The sequence shown here is derived from an EMBL/GenBank/DDBJ whole genome shotgun (WGS) entry which is preliminary data.</text>
</comment>
<organism evidence="11 12">
    <name type="scientific">Bradyrhizobium cytisi</name>
    <dbReference type="NCBI Taxonomy" id="515489"/>
    <lineage>
        <taxon>Bacteria</taxon>
        <taxon>Pseudomonadati</taxon>
        <taxon>Pseudomonadota</taxon>
        <taxon>Alphaproteobacteria</taxon>
        <taxon>Hyphomicrobiales</taxon>
        <taxon>Nitrobacteraceae</taxon>
        <taxon>Bradyrhizobium</taxon>
    </lineage>
</organism>
<comment type="function">
    <text evidence="9">Catalyzes the two-step NADP-dependent conversion of GDP-4-dehydro-6-deoxy-D-mannose to GDP-fucose, involving an epimerase and a reductase reaction.</text>
</comment>
<dbReference type="OrthoDB" id="9811425at2"/>
<feature type="domain" description="NAD-dependent epimerase/dehydratase" evidence="10">
    <location>
        <begin position="13"/>
        <end position="243"/>
    </location>
</feature>
<dbReference type="Gene3D" id="3.90.25.10">
    <property type="entry name" value="UDP-galactose 4-epimerase, domain 1"/>
    <property type="match status" value="1"/>
</dbReference>
<dbReference type="GO" id="GO:0042351">
    <property type="term" value="P:'de novo' GDP-L-fucose biosynthetic process"/>
    <property type="evidence" value="ECO:0007669"/>
    <property type="project" value="UniProtKB-UniRule"/>
</dbReference>
<dbReference type="Proteomes" id="UP000324853">
    <property type="component" value="Unassembled WGS sequence"/>
</dbReference>
<dbReference type="EMBL" id="VSSR01000013">
    <property type="protein sequence ID" value="TYL86357.1"/>
    <property type="molecule type" value="Genomic_DNA"/>
</dbReference>
<comment type="similarity">
    <text evidence="2 9">Belongs to the NAD(P)-dependent epimerase/dehydratase family. Fucose synthase subfamily.</text>
</comment>
<dbReference type="Gene3D" id="3.40.50.720">
    <property type="entry name" value="NAD(P)-binding Rossmann-like Domain"/>
    <property type="match status" value="1"/>
</dbReference>
<evidence type="ECO:0000256" key="8">
    <source>
        <dbReference type="ARBA" id="ARBA00051935"/>
    </source>
</evidence>
<keyword evidence="6 9" id="KW-0413">Isomerase</keyword>
<evidence type="ECO:0000259" key="10">
    <source>
        <dbReference type="Pfam" id="PF01370"/>
    </source>
</evidence>
<comment type="catalytic activity">
    <reaction evidence="8 9">
        <text>GDP-beta-L-fucose + NADP(+) = GDP-4-dehydro-alpha-D-rhamnose + NADPH + H(+)</text>
        <dbReference type="Rhea" id="RHEA:18885"/>
        <dbReference type="ChEBI" id="CHEBI:15378"/>
        <dbReference type="ChEBI" id="CHEBI:57273"/>
        <dbReference type="ChEBI" id="CHEBI:57783"/>
        <dbReference type="ChEBI" id="CHEBI:57964"/>
        <dbReference type="ChEBI" id="CHEBI:58349"/>
        <dbReference type="EC" id="1.1.1.271"/>
    </reaction>
</comment>
<dbReference type="GO" id="GO:0016853">
    <property type="term" value="F:isomerase activity"/>
    <property type="evidence" value="ECO:0007669"/>
    <property type="project" value="UniProtKB-KW"/>
</dbReference>
<feature type="binding site" evidence="9">
    <location>
        <position position="208"/>
    </location>
    <ligand>
        <name>substrate</name>
    </ligand>
</feature>
<keyword evidence="4 9" id="KW-0521">NADP</keyword>
<feature type="binding site" evidence="9">
    <location>
        <position position="193"/>
    </location>
    <ligand>
        <name>substrate</name>
    </ligand>
</feature>
<dbReference type="GO" id="GO:0050577">
    <property type="term" value="F:GDP-L-fucose synthase activity"/>
    <property type="evidence" value="ECO:0007669"/>
    <property type="project" value="UniProtKB-UniRule"/>
</dbReference>
<name>A0A5S4WWB9_9BRAD</name>
<keyword evidence="5 9" id="KW-0560">Oxidoreductase</keyword>
<gene>
    <name evidence="9" type="primary">fcl</name>
    <name evidence="11" type="ORF">FXB38_07720</name>
</gene>
<dbReference type="SUPFAM" id="SSF51735">
    <property type="entry name" value="NAD(P)-binding Rossmann-fold domains"/>
    <property type="match status" value="1"/>
</dbReference>
<feature type="binding site" evidence="9">
    <location>
        <position position="275"/>
    </location>
    <ligand>
        <name>substrate</name>
    </ligand>
</feature>
<feature type="binding site" evidence="9">
    <location>
        <position position="146"/>
    </location>
    <ligand>
        <name>NADP(+)</name>
        <dbReference type="ChEBI" id="CHEBI:58349"/>
    </ligand>
</feature>
<dbReference type="GO" id="GO:0070401">
    <property type="term" value="F:NADP+ binding"/>
    <property type="evidence" value="ECO:0007669"/>
    <property type="project" value="UniProtKB-UniRule"/>
</dbReference>
<evidence type="ECO:0000256" key="5">
    <source>
        <dbReference type="ARBA" id="ARBA00023002"/>
    </source>
</evidence>
<feature type="site" description="Important for catalytic activity" evidence="9">
    <location>
        <position position="113"/>
    </location>
</feature>
<dbReference type="HAMAP" id="MF_00956">
    <property type="entry name" value="GDP_fucose_synth"/>
    <property type="match status" value="1"/>
</dbReference>
<dbReference type="AlphaFoldDB" id="A0A5S4WWB9"/>
<evidence type="ECO:0000256" key="3">
    <source>
        <dbReference type="ARBA" id="ARBA00012371"/>
    </source>
</evidence>
<keyword evidence="12" id="KW-1185">Reference proteome</keyword>
<evidence type="ECO:0000256" key="6">
    <source>
        <dbReference type="ARBA" id="ARBA00023235"/>
    </source>
</evidence>
<keyword evidence="7 9" id="KW-0511">Multifunctional enzyme</keyword>
<feature type="binding site" evidence="9">
    <location>
        <position position="185"/>
    </location>
    <ligand>
        <name>NADP(+)</name>
        <dbReference type="ChEBI" id="CHEBI:58349"/>
    </ligand>
</feature>
<feature type="binding site" evidence="9">
    <location>
        <begin position="111"/>
        <end position="114"/>
    </location>
    <ligand>
        <name>NADP(+)</name>
        <dbReference type="ChEBI" id="CHEBI:58349"/>
    </ligand>
</feature>
<feature type="site" description="Important for catalytic activity" evidence="9">
    <location>
        <position position="115"/>
    </location>
</feature>
<evidence type="ECO:0000256" key="2">
    <source>
        <dbReference type="ARBA" id="ARBA00005959"/>
    </source>
</evidence>
<evidence type="ECO:0000313" key="11">
    <source>
        <dbReference type="EMBL" id="TYL86357.1"/>
    </source>
</evidence>
<feature type="binding site" evidence="9">
    <location>
        <begin position="17"/>
        <end position="23"/>
    </location>
    <ligand>
        <name>NADP(+)</name>
        <dbReference type="ChEBI" id="CHEBI:58349"/>
    </ligand>
</feature>
<dbReference type="EC" id="1.1.1.271" evidence="3 9"/>
<evidence type="ECO:0000256" key="1">
    <source>
        <dbReference type="ARBA" id="ARBA00004883"/>
    </source>
</evidence>
<comment type="pathway">
    <text evidence="1 9">Nucleotide-sugar biosynthesis; GDP-L-fucose biosynthesis via de novo pathway; GDP-L-fucose from GDP-alpha-D-mannose: step 2/2.</text>
</comment>
<feature type="binding site" evidence="9">
    <location>
        <position position="215"/>
    </location>
    <ligand>
        <name>substrate</name>
    </ligand>
</feature>
<dbReference type="InterPro" id="IPR001509">
    <property type="entry name" value="Epimerase_deHydtase"/>
</dbReference>
<dbReference type="FunFam" id="3.40.50.720:FF:000101">
    <property type="entry name" value="GDP-L-fucose synthase"/>
    <property type="match status" value="1"/>
</dbReference>
<dbReference type="RefSeq" id="WP_148750305.1">
    <property type="nucleotide sequence ID" value="NZ_VSSR01000013.1"/>
</dbReference>
<dbReference type="PANTHER" id="PTHR43238">
    <property type="entry name" value="GDP-L-FUCOSE SYNTHASE"/>
    <property type="match status" value="1"/>
</dbReference>
<dbReference type="PANTHER" id="PTHR43238:SF1">
    <property type="entry name" value="GDP-L-FUCOSE SYNTHASE"/>
    <property type="match status" value="1"/>
</dbReference>
<proteinExistence type="inferred from homology"/>
<accession>A0A5S4WWB9</accession>
<dbReference type="CDD" id="cd05239">
    <property type="entry name" value="GDP_FS_SDR_e"/>
    <property type="match status" value="1"/>
</dbReference>
<protein>
    <recommendedName>
        <fullName evidence="3 9">GDP-L-fucose synthase</fullName>
        <ecNumber evidence="3 9">1.1.1.271</ecNumber>
    </recommendedName>
    <alternativeName>
        <fullName evidence="9">GDP-4-keto-6-deoxy-D-mannose-3,5-epimerase-4-reductase</fullName>
    </alternativeName>
</protein>
<evidence type="ECO:0000313" key="12">
    <source>
        <dbReference type="Proteomes" id="UP000324853"/>
    </source>
</evidence>
<evidence type="ECO:0000256" key="4">
    <source>
        <dbReference type="ARBA" id="ARBA00022857"/>
    </source>
</evidence>
<dbReference type="Pfam" id="PF01370">
    <property type="entry name" value="Epimerase"/>
    <property type="match status" value="1"/>
</dbReference>
<evidence type="ECO:0000256" key="9">
    <source>
        <dbReference type="HAMAP-Rule" id="MF_00956"/>
    </source>
</evidence>
<dbReference type="UniPathway" id="UPA00128">
    <property type="reaction ID" value="UER00191"/>
</dbReference>
<sequence length="318" mass="34718">MASAPFELKGKSVYVAGHRGMVGAALARRLAREDVKLVTVERRDVDLCNQAAVFDWFARVRPQVVFLAAAKVGGIFANNTLRAEFIYDNIAIAANVIHAAHLNRAEKLMFLGSSCIYPKLAPQPLREDTVLTGPLEPTNEPYAIAKIAGIKMAEAYRGQYGSDFISVMPTNLYGPGDNYHPELSHVVAALIRRFHEAKLSGAKNVVVWGTGTPRREFLYVDDMADACVHLMKTYSGADLINIGTGEDIAIAEFAHVVAEIVGYRGEISFDSSRPDGTPRKLLDVSRLDKLGWRATTSLHDGLKKAYAAYQAATIVPAQ</sequence>
<evidence type="ECO:0000256" key="7">
    <source>
        <dbReference type="ARBA" id="ARBA00023268"/>
    </source>
</evidence>
<feature type="binding site" evidence="9">
    <location>
        <begin position="169"/>
        <end position="172"/>
    </location>
    <ligand>
        <name>NADP(+)</name>
        <dbReference type="ChEBI" id="CHEBI:58349"/>
    </ligand>
</feature>
<dbReference type="InterPro" id="IPR028614">
    <property type="entry name" value="GDP_fucose/colitose_synth"/>
</dbReference>
<feature type="active site" description="Proton donor/acceptor" evidence="9">
    <location>
        <position position="142"/>
    </location>
</feature>
<reference evidence="11 12" key="1">
    <citation type="submission" date="2019-08" db="EMBL/GenBank/DDBJ databases">
        <title>Bradyrhizobium hipponensis sp. nov., a rhizobium isolated from a Lupinus angustifolius root nodule in Tunisia.</title>
        <authorList>
            <person name="Off K."/>
            <person name="Rejili M."/>
            <person name="Mars M."/>
            <person name="Brachmann A."/>
            <person name="Marin M."/>
        </authorList>
    </citation>
    <scope>NUCLEOTIDE SEQUENCE [LARGE SCALE GENOMIC DNA]</scope>
    <source>
        <strain evidence="11 12">CTAW11</strain>
    </source>
</reference>
<dbReference type="InterPro" id="IPR036291">
    <property type="entry name" value="NAD(P)-bd_dom_sf"/>
</dbReference>